<comment type="caution">
    <text evidence="2">The sequence shown here is derived from an EMBL/GenBank/DDBJ whole genome shotgun (WGS) entry which is preliminary data.</text>
</comment>
<dbReference type="PANTHER" id="PTHR43308">
    <property type="entry name" value="OUTER MEMBRANE PROTEIN ALPHA-RELATED"/>
    <property type="match status" value="1"/>
</dbReference>
<dbReference type="PANTHER" id="PTHR43308:SF5">
    <property type="entry name" value="S-LAYER PROTEIN _ PEPTIDOGLYCAN ENDO-BETA-N-ACETYLGLUCOSAMINIDASE"/>
    <property type="match status" value="1"/>
</dbReference>
<dbReference type="Pfam" id="PF00395">
    <property type="entry name" value="SLH"/>
    <property type="match status" value="3"/>
</dbReference>
<name>A0A644ZG15_9ZZZZ</name>
<dbReference type="EMBL" id="VSSQ01008721">
    <property type="protein sequence ID" value="MPM39657.1"/>
    <property type="molecule type" value="Genomic_DNA"/>
</dbReference>
<gene>
    <name evidence="2" type="ORF">SDC9_86291</name>
</gene>
<reference evidence="2" key="1">
    <citation type="submission" date="2019-08" db="EMBL/GenBank/DDBJ databases">
        <authorList>
            <person name="Kucharzyk K."/>
            <person name="Murdoch R.W."/>
            <person name="Higgins S."/>
            <person name="Loffler F."/>
        </authorList>
    </citation>
    <scope>NUCLEOTIDE SEQUENCE</scope>
</reference>
<dbReference type="InterPro" id="IPR051465">
    <property type="entry name" value="Cell_Envelope_Struct_Comp"/>
</dbReference>
<dbReference type="PROSITE" id="PS51272">
    <property type="entry name" value="SLH"/>
    <property type="match status" value="3"/>
</dbReference>
<feature type="domain" description="SLH" evidence="1">
    <location>
        <begin position="838"/>
        <end position="893"/>
    </location>
</feature>
<accession>A0A644ZG15</accession>
<proteinExistence type="predicted"/>
<protein>
    <recommendedName>
        <fullName evidence="1">SLH domain-containing protein</fullName>
    </recommendedName>
</protein>
<dbReference type="AlphaFoldDB" id="A0A644ZG15"/>
<dbReference type="InterPro" id="IPR001119">
    <property type="entry name" value="SLH_dom"/>
</dbReference>
<feature type="domain" description="SLH" evidence="1">
    <location>
        <begin position="712"/>
        <end position="775"/>
    </location>
</feature>
<evidence type="ECO:0000259" key="1">
    <source>
        <dbReference type="PROSITE" id="PS51272"/>
    </source>
</evidence>
<evidence type="ECO:0000313" key="2">
    <source>
        <dbReference type="EMBL" id="MPM39657.1"/>
    </source>
</evidence>
<feature type="domain" description="SLH" evidence="1">
    <location>
        <begin position="776"/>
        <end position="833"/>
    </location>
</feature>
<sequence>MANVITDSARNDNPLSFSYVAGRINTECSRVLQSSLSYVTGLYVPASAGTLYYGYVSEGVPGAGVGANEDYYYSGDRGTRWLSDVTFVPKADFSGTAVIRYTGYDSSSTPRSFQGSIEVNVAAVSGISYSTTGRNRVDFNDDDFSAVCRAATGHELQYVTFSLPSTSKGTLFYKYNGSDLDNKVTSGAAYYRSKSPLLSDVTFVPADGYSGTLFISYTGRDTNGNSFGGSVSITVSTSAGSRGNIQYSTTKNRSARFDTDDFDDLCQDVLGVRLKYVRFTLPASSVGTLRYNYSSSSSSGSAVSSSTSYYRSSSPYLDNVYFVPASGWTGTADISFTGYGSNSQSFTGVVTVDVDSTSSSGTLSYSTRRDTAVRFDVDDFNTRCDDETGQWLNYVTFTLPSSSYGTLRYNYGSSSSTGSTVSSSTNYYRSSSPYLDNVYFVPAAGWSGTVDISFTGYSTGGQRFTGTVRVTVRDSAAGGVSYSTKQDTPVNFSANDFDTVCREETDRNLNYVRFTLPSSSVGTLRYNYSSSSSTGSTVSASTGYYRSSSPYLSNVTFVPASGWSGTATISYTGYDTGGQRYTGSVSVEVKQAASAGVIYYTVSAGKAAAFDVSAFQLACSARGAGSFVSAAFSQPSSGVGQLRYQYASSSAPGTAVSSGSAYSASGSPLISNLSFVPAAGYTGTATIPYTGKDSQGNSYSGSVVITVTSDAKASSFTDMGNYAWASSSVEYLYSAGVVNGTGGGAFSPGAAITRGSFMLMLNRAFQFTASGGPGFADVPAGSVYAEAVKIAQALGIAQGSGSSFYPTRPLSRQQAAVFLARAMRASGWSFTAGSRSDLSGFSDSAAVSDYAAADMAAMVRLGVFQGSSDGKLNPQSSLTRAQMAVILCRAITL</sequence>
<organism evidence="2">
    <name type="scientific">bioreactor metagenome</name>
    <dbReference type="NCBI Taxonomy" id="1076179"/>
    <lineage>
        <taxon>unclassified sequences</taxon>
        <taxon>metagenomes</taxon>
        <taxon>ecological metagenomes</taxon>
    </lineage>
</organism>